<dbReference type="EMBL" id="CYHE01000014">
    <property type="protein sequence ID" value="CUA99722.1"/>
    <property type="molecule type" value="Genomic_DNA"/>
</dbReference>
<evidence type="ECO:0000256" key="3">
    <source>
        <dbReference type="SAM" id="Phobius"/>
    </source>
</evidence>
<dbReference type="InterPro" id="IPR029787">
    <property type="entry name" value="Nucleotide_cyclase"/>
</dbReference>
<evidence type="ECO:0000256" key="2">
    <source>
        <dbReference type="ARBA" id="ARBA00034247"/>
    </source>
</evidence>
<protein>
    <recommendedName>
        <fullName evidence="1">diguanylate cyclase</fullName>
        <ecNumber evidence="1">2.7.7.65</ecNumber>
    </recommendedName>
</protein>
<feature type="transmembrane region" description="Helical" evidence="3">
    <location>
        <begin position="56"/>
        <end position="78"/>
    </location>
</feature>
<keyword evidence="3" id="KW-1133">Transmembrane helix</keyword>
<dbReference type="SUPFAM" id="SSF55073">
    <property type="entry name" value="Nucleotide cyclase"/>
    <property type="match status" value="1"/>
</dbReference>
<keyword evidence="6" id="KW-1185">Reference proteome</keyword>
<dbReference type="Pfam" id="PF00990">
    <property type="entry name" value="GGDEF"/>
    <property type="match status" value="1"/>
</dbReference>
<sequence length="264" mass="28879">MNIGSKRLNLRKMDFSATGRLRVWTLTLIVTAAITAMAVVADGYNIPDLKPEHRMWSLTIAICLPLLTAGPFCLWVFGRLRQAALREKQLEELATTDSLTLVLNRGAFTMLVSAYLEDARKQEKAADGALLIVDADHFKKINDTFGHQTGDSVLKAIARAISLPLRKADLVGRVGGEEFCVFMPGIGAEDARSIAEAIRANVRLATASELSGDQGPSVSVSVGGVTFREPVPYERLYEIADLQLYKAKHGGRDRVEFLQFSMAA</sequence>
<feature type="domain" description="GGDEF" evidence="4">
    <location>
        <begin position="126"/>
        <end position="260"/>
    </location>
</feature>
<dbReference type="Proteomes" id="UP000183900">
    <property type="component" value="Unassembled WGS sequence"/>
</dbReference>
<dbReference type="InterPro" id="IPR000160">
    <property type="entry name" value="GGDEF_dom"/>
</dbReference>
<proteinExistence type="predicted"/>
<dbReference type="SMART" id="SM00267">
    <property type="entry name" value="GGDEF"/>
    <property type="match status" value="1"/>
</dbReference>
<evidence type="ECO:0000313" key="5">
    <source>
        <dbReference type="EMBL" id="CUA99722.1"/>
    </source>
</evidence>
<dbReference type="EC" id="2.7.7.65" evidence="1"/>
<dbReference type="AlphaFoldDB" id="A0A0K6I8T8"/>
<dbReference type="GO" id="GO:0005886">
    <property type="term" value="C:plasma membrane"/>
    <property type="evidence" value="ECO:0007669"/>
    <property type="project" value="TreeGrafter"/>
</dbReference>
<keyword evidence="3" id="KW-0812">Transmembrane</keyword>
<keyword evidence="3" id="KW-0472">Membrane</keyword>
<reference evidence="6" key="1">
    <citation type="submission" date="2015-08" db="EMBL/GenBank/DDBJ databases">
        <authorList>
            <person name="Varghese N."/>
        </authorList>
    </citation>
    <scope>NUCLEOTIDE SEQUENCE [LARGE SCALE GENOMIC DNA]</scope>
    <source>
        <strain evidence="6">DSM 23407</strain>
    </source>
</reference>
<feature type="transmembrane region" description="Helical" evidence="3">
    <location>
        <begin position="21"/>
        <end position="44"/>
    </location>
</feature>
<dbReference type="PANTHER" id="PTHR45138:SF9">
    <property type="entry name" value="DIGUANYLATE CYCLASE DGCM-RELATED"/>
    <property type="match status" value="1"/>
</dbReference>
<comment type="catalytic activity">
    <reaction evidence="2">
        <text>2 GTP = 3',3'-c-di-GMP + 2 diphosphate</text>
        <dbReference type="Rhea" id="RHEA:24898"/>
        <dbReference type="ChEBI" id="CHEBI:33019"/>
        <dbReference type="ChEBI" id="CHEBI:37565"/>
        <dbReference type="ChEBI" id="CHEBI:58805"/>
        <dbReference type="EC" id="2.7.7.65"/>
    </reaction>
</comment>
<accession>A0A0K6I8T8</accession>
<gene>
    <name evidence="5" type="ORF">Ga0061067_11467</name>
</gene>
<dbReference type="GO" id="GO:0043709">
    <property type="term" value="P:cell adhesion involved in single-species biofilm formation"/>
    <property type="evidence" value="ECO:0007669"/>
    <property type="project" value="TreeGrafter"/>
</dbReference>
<evidence type="ECO:0000259" key="4">
    <source>
        <dbReference type="PROSITE" id="PS50887"/>
    </source>
</evidence>
<dbReference type="GO" id="GO:0052621">
    <property type="term" value="F:diguanylate cyclase activity"/>
    <property type="evidence" value="ECO:0007669"/>
    <property type="project" value="UniProtKB-EC"/>
</dbReference>
<dbReference type="InterPro" id="IPR043128">
    <property type="entry name" value="Rev_trsase/Diguanyl_cyclase"/>
</dbReference>
<dbReference type="NCBIfam" id="TIGR00254">
    <property type="entry name" value="GGDEF"/>
    <property type="match status" value="1"/>
</dbReference>
<name>A0A0K6I8T8_9HYPH</name>
<dbReference type="PROSITE" id="PS50887">
    <property type="entry name" value="GGDEF"/>
    <property type="match status" value="1"/>
</dbReference>
<dbReference type="CDD" id="cd01949">
    <property type="entry name" value="GGDEF"/>
    <property type="match status" value="1"/>
</dbReference>
<evidence type="ECO:0000256" key="1">
    <source>
        <dbReference type="ARBA" id="ARBA00012528"/>
    </source>
</evidence>
<dbReference type="InterPro" id="IPR050469">
    <property type="entry name" value="Diguanylate_Cyclase"/>
</dbReference>
<evidence type="ECO:0000313" key="6">
    <source>
        <dbReference type="Proteomes" id="UP000183900"/>
    </source>
</evidence>
<dbReference type="GO" id="GO:1902201">
    <property type="term" value="P:negative regulation of bacterial-type flagellum-dependent cell motility"/>
    <property type="evidence" value="ECO:0007669"/>
    <property type="project" value="TreeGrafter"/>
</dbReference>
<dbReference type="Gene3D" id="3.30.70.270">
    <property type="match status" value="1"/>
</dbReference>
<dbReference type="PANTHER" id="PTHR45138">
    <property type="entry name" value="REGULATORY COMPONENTS OF SENSORY TRANSDUCTION SYSTEM"/>
    <property type="match status" value="1"/>
</dbReference>
<dbReference type="FunFam" id="3.30.70.270:FF:000001">
    <property type="entry name" value="Diguanylate cyclase domain protein"/>
    <property type="match status" value="1"/>
</dbReference>
<organism evidence="5 6">
    <name type="scientific">Pannonibacter indicus</name>
    <dbReference type="NCBI Taxonomy" id="466044"/>
    <lineage>
        <taxon>Bacteria</taxon>
        <taxon>Pseudomonadati</taxon>
        <taxon>Pseudomonadota</taxon>
        <taxon>Alphaproteobacteria</taxon>
        <taxon>Hyphomicrobiales</taxon>
        <taxon>Stappiaceae</taxon>
        <taxon>Pannonibacter</taxon>
    </lineage>
</organism>